<dbReference type="RefSeq" id="WP_015694134.1">
    <property type="nucleotide sequence ID" value="NC_016940.1"/>
</dbReference>
<organism evidence="2 3">
    <name type="scientific">Saprospira grandis (strain Lewin)</name>
    <dbReference type="NCBI Taxonomy" id="984262"/>
    <lineage>
        <taxon>Bacteria</taxon>
        <taxon>Pseudomonadati</taxon>
        <taxon>Bacteroidota</taxon>
        <taxon>Saprospiria</taxon>
        <taxon>Saprospirales</taxon>
        <taxon>Saprospiraceae</taxon>
        <taxon>Saprospira</taxon>
    </lineage>
</organism>
<dbReference type="HOGENOM" id="CLU_056923_0_0_10"/>
<dbReference type="KEGG" id="sgn:SGRA_3833"/>
<reference evidence="2 3" key="1">
    <citation type="journal article" date="2012" name="Stand. Genomic Sci.">
        <title>Complete genome sequencing and analysis of Saprospira grandis str. Lewin, a predatory marine bacterium.</title>
        <authorList>
            <person name="Saw J.H."/>
            <person name="Yuryev A."/>
            <person name="Kanbe M."/>
            <person name="Hou S."/>
            <person name="Young A.G."/>
            <person name="Aizawa S."/>
            <person name="Alam M."/>
        </authorList>
    </citation>
    <scope>NUCLEOTIDE SEQUENCE [LARGE SCALE GENOMIC DNA]</scope>
    <source>
        <strain evidence="2 3">Lewin</strain>
    </source>
</reference>
<evidence type="ECO:0000259" key="1">
    <source>
        <dbReference type="Pfam" id="PF03372"/>
    </source>
</evidence>
<dbReference type="EMBL" id="CP002831">
    <property type="protein sequence ID" value="AFC26549.1"/>
    <property type="molecule type" value="Genomic_DNA"/>
</dbReference>
<dbReference type="AlphaFoldDB" id="H6L5Y9"/>
<sequence>MSKELKIGSFNLLNLQLPERPYYNRSYTYEEFEKKQAWISHQLNSMKADIIGFQEVFSEEALKTVIRSNPYYRDYHIVMSDRKGGSPAVAIASRYPIKDYEVIREFPEQLEVDGLLIPFKEFSRPLLKCQIEYADGQDFHVVVAHLKSKRPMLEDGEDRDDPLAQAKGQARALLLRAAESAAVRTVLMEVLENRDSPVVVIGDLNDTHTSVTTRIISGEAPFRYLPMHKKRKIWDVLLYHAKDIQARNSYTDTYYTHLHNGHHEALDHIMVSQELVRENPNHIGRVTMVRTFNDHLLDETISEERIPNWQSDHAQVVVHIEMR</sequence>
<proteinExistence type="predicted"/>
<dbReference type="OrthoDB" id="9796594at2"/>
<keyword evidence="2" id="KW-0540">Nuclease</keyword>
<dbReference type="SUPFAM" id="SSF56219">
    <property type="entry name" value="DNase I-like"/>
    <property type="match status" value="1"/>
</dbReference>
<protein>
    <submittedName>
        <fullName evidence="2">Endonuclease/exonuclease/phosphatase</fullName>
    </submittedName>
</protein>
<evidence type="ECO:0000313" key="2">
    <source>
        <dbReference type="EMBL" id="AFC26549.1"/>
    </source>
</evidence>
<accession>H6L5Y9</accession>
<keyword evidence="3" id="KW-1185">Reference proteome</keyword>
<dbReference type="Pfam" id="PF03372">
    <property type="entry name" value="Exo_endo_phos"/>
    <property type="match status" value="1"/>
</dbReference>
<keyword evidence="2" id="KW-0378">Hydrolase</keyword>
<dbReference type="Proteomes" id="UP000007519">
    <property type="component" value="Chromosome"/>
</dbReference>
<dbReference type="InterPro" id="IPR036691">
    <property type="entry name" value="Endo/exonu/phosph_ase_sf"/>
</dbReference>
<dbReference type="GO" id="GO:0004519">
    <property type="term" value="F:endonuclease activity"/>
    <property type="evidence" value="ECO:0007669"/>
    <property type="project" value="UniProtKB-KW"/>
</dbReference>
<feature type="domain" description="Endonuclease/exonuclease/phosphatase" evidence="1">
    <location>
        <begin position="39"/>
        <end position="313"/>
    </location>
</feature>
<name>H6L5Y9_SAPGL</name>
<dbReference type="Gene3D" id="3.60.10.10">
    <property type="entry name" value="Endonuclease/exonuclease/phosphatase"/>
    <property type="match status" value="1"/>
</dbReference>
<dbReference type="STRING" id="984262.SGRA_3833"/>
<gene>
    <name evidence="2" type="ordered locus">SGRA_3833</name>
</gene>
<dbReference type="PANTHER" id="PTHR42834">
    <property type="entry name" value="ENDONUCLEASE/EXONUCLEASE/PHOSPHATASE FAMILY PROTEIN (AFU_ORTHOLOGUE AFUA_3G09210)"/>
    <property type="match status" value="1"/>
</dbReference>
<evidence type="ECO:0000313" key="3">
    <source>
        <dbReference type="Proteomes" id="UP000007519"/>
    </source>
</evidence>
<dbReference type="PANTHER" id="PTHR42834:SF1">
    <property type="entry name" value="ENDONUCLEASE_EXONUCLEASE_PHOSPHATASE FAMILY PROTEIN (AFU_ORTHOLOGUE AFUA_3G09210)"/>
    <property type="match status" value="1"/>
</dbReference>
<keyword evidence="2" id="KW-0255">Endonuclease</keyword>
<dbReference type="eggNOG" id="COG2374">
    <property type="taxonomic scope" value="Bacteria"/>
</dbReference>
<dbReference type="InterPro" id="IPR005135">
    <property type="entry name" value="Endo/exonuclease/phosphatase"/>
</dbReference>